<evidence type="ECO:0000313" key="2">
    <source>
        <dbReference type="EMBL" id="AEJ42947.1"/>
    </source>
</evidence>
<dbReference type="KEGG" id="aad:TC41_0994"/>
<dbReference type="PATRIC" id="fig|1048834.4.peg.949"/>
<evidence type="ECO:0000313" key="3">
    <source>
        <dbReference type="Proteomes" id="UP000000292"/>
    </source>
</evidence>
<dbReference type="AlphaFoldDB" id="F8IFX6"/>
<name>F8IFX6_ALIAT</name>
<dbReference type="EMBL" id="CP002902">
    <property type="protein sequence ID" value="AEJ42947.1"/>
    <property type="molecule type" value="Genomic_DNA"/>
</dbReference>
<reference evidence="3" key="2">
    <citation type="submission" date="2011-06" db="EMBL/GenBank/DDBJ databases">
        <title>The complete genome sequence of Alicyclobacillus acidocaldarius sp. Tc-4-1.</title>
        <authorList>
            <person name="Chen Y."/>
            <person name="He Y."/>
            <person name="Dong Z."/>
            <person name="Hu S."/>
        </authorList>
    </citation>
    <scope>NUCLEOTIDE SEQUENCE [LARGE SCALE GENOMIC DNA]</scope>
    <source>
        <strain evidence="3">Tc-4-1</strain>
    </source>
</reference>
<sequence>MTTRDDDELEARIRRAYREREPVPFREELKARVLRAAASAQGKSSPRPATRKSNRLMSSAALWVASVAVALLCLVVAWPKTPLQWMRGDQTSRPSVHSHVLVHTVVRGFGLAYAPIQVLNVRIGTLPGEPVDSCVLAELRNTSNETLYEPDVMGVLWFTPPGGGDENWLTFVNAPAQGLKPGQTVTWGFHPSGPHAGSSQALAEIPHLRFFTAGPLPLTLPILCGKRRRFAWRMFRCSRWRVDQVQRGSPRTCTLHS</sequence>
<dbReference type="STRING" id="1048834.TC41_0994"/>
<keyword evidence="1" id="KW-0472">Membrane</keyword>
<protein>
    <submittedName>
        <fullName evidence="2">Uncharacterized protein</fullName>
    </submittedName>
</protein>
<accession>F8IFX6</accession>
<reference evidence="2 3" key="1">
    <citation type="journal article" date="2011" name="J. Bacteriol.">
        <title>Complete Genome Sequence of Alicyclobacillus acidocaldarius Strain Tc-4-1.</title>
        <authorList>
            <person name="Chen Y."/>
            <person name="He Y."/>
            <person name="Zhang B."/>
            <person name="Yang J."/>
            <person name="Li W."/>
            <person name="Dong Z."/>
            <person name="Hu S."/>
        </authorList>
    </citation>
    <scope>NUCLEOTIDE SEQUENCE [LARGE SCALE GENOMIC DNA]</scope>
    <source>
        <strain evidence="2 3">Tc-4-1</strain>
    </source>
</reference>
<dbReference type="RefSeq" id="WP_014463846.1">
    <property type="nucleotide sequence ID" value="NC_017167.1"/>
</dbReference>
<proteinExistence type="predicted"/>
<evidence type="ECO:0000256" key="1">
    <source>
        <dbReference type="SAM" id="Phobius"/>
    </source>
</evidence>
<keyword evidence="1" id="KW-0812">Transmembrane</keyword>
<feature type="transmembrane region" description="Helical" evidence="1">
    <location>
        <begin position="60"/>
        <end position="78"/>
    </location>
</feature>
<dbReference type="Proteomes" id="UP000000292">
    <property type="component" value="Chromosome"/>
</dbReference>
<gene>
    <name evidence="2" type="ordered locus">TC41_0994</name>
</gene>
<organism evidence="2 3">
    <name type="scientific">Alicyclobacillus acidocaldarius (strain Tc-4-1)</name>
    <name type="common">Bacillus acidocaldarius</name>
    <dbReference type="NCBI Taxonomy" id="1048834"/>
    <lineage>
        <taxon>Bacteria</taxon>
        <taxon>Bacillati</taxon>
        <taxon>Bacillota</taxon>
        <taxon>Bacilli</taxon>
        <taxon>Bacillales</taxon>
        <taxon>Alicyclobacillaceae</taxon>
        <taxon>Alicyclobacillus</taxon>
    </lineage>
</organism>
<keyword evidence="1" id="KW-1133">Transmembrane helix</keyword>
<dbReference type="HOGENOM" id="CLU_1080271_0_0_9"/>